<keyword evidence="2" id="KW-1185">Reference proteome</keyword>
<organism evidence="1 2">
    <name type="scientific">Cellvibrio japonicus (strain Ueda107)</name>
    <name type="common">Pseudomonas fluorescens subsp. cellulosa</name>
    <dbReference type="NCBI Taxonomy" id="498211"/>
    <lineage>
        <taxon>Bacteria</taxon>
        <taxon>Pseudomonadati</taxon>
        <taxon>Pseudomonadota</taxon>
        <taxon>Gammaproteobacteria</taxon>
        <taxon>Cellvibrionales</taxon>
        <taxon>Cellvibrionaceae</taxon>
        <taxon>Cellvibrio</taxon>
    </lineage>
</organism>
<dbReference type="Pfam" id="PF10670">
    <property type="entry name" value="DUF4198"/>
    <property type="match status" value="1"/>
</dbReference>
<protein>
    <recommendedName>
        <fullName evidence="3">DUF4198 domain-containing protein</fullName>
    </recommendedName>
</protein>
<dbReference type="EMBL" id="CP000934">
    <property type="protein sequence ID" value="ACE82865.1"/>
    <property type="molecule type" value="Genomic_DNA"/>
</dbReference>
<dbReference type="STRING" id="498211.CJA_1195"/>
<evidence type="ECO:0008006" key="3">
    <source>
        <dbReference type="Google" id="ProtNLM"/>
    </source>
</evidence>
<dbReference type="AlphaFoldDB" id="B3PBY0"/>
<accession>B3PBY0</accession>
<evidence type="ECO:0000313" key="2">
    <source>
        <dbReference type="Proteomes" id="UP000001036"/>
    </source>
</evidence>
<dbReference type="HOGENOM" id="CLU_079897_1_0_6"/>
<dbReference type="Proteomes" id="UP000001036">
    <property type="component" value="Chromosome"/>
</dbReference>
<dbReference type="InterPro" id="IPR019613">
    <property type="entry name" value="DUF4198"/>
</dbReference>
<proteinExistence type="predicted"/>
<evidence type="ECO:0000313" key="1">
    <source>
        <dbReference type="EMBL" id="ACE82865.1"/>
    </source>
</evidence>
<dbReference type="eggNOG" id="COG5266">
    <property type="taxonomic scope" value="Bacteria"/>
</dbReference>
<gene>
    <name evidence="1" type="ordered locus">CJA_1195</name>
</gene>
<name>B3PBY0_CELJU</name>
<sequence>MYLILNFIRGNFPLVGILIIKTGNCPMNNLFRLSLLVLSLFSIVSIPAQAHTPYLAPASFEPLREGWVTLDASFAEEFFVPEVVFDNSEYAVRDAEGRWGKPATVQLFKTRAVIEHQLDQKGTYRFSTGVRHGAVFRLYELNGERRGTRDPNETLPKGAKLLDHFQSVTLAEAYITLKTPTQAALKPYNNGLEVVPTTHPNDVYHGEDFRVQVLFDGKPLAGQELHVFIANDGQSDEKPALVAKTDQQGFTDLKLPRVAVYLLQTRYRHAAPKEAPAPNYSYTYTLVFNVAEQ</sequence>
<reference evidence="1 2" key="1">
    <citation type="journal article" date="2008" name="J. Bacteriol.">
        <title>Insights into plant cell wall degradation from the genome sequence of the soil bacterium Cellvibrio japonicus.</title>
        <authorList>
            <person name="Deboy R.T."/>
            <person name="Mongodin E.F."/>
            <person name="Fouts D.E."/>
            <person name="Tailford L.E."/>
            <person name="Khouri H."/>
            <person name="Emerson J.B."/>
            <person name="Mohamoud Y."/>
            <person name="Watkins K."/>
            <person name="Henrissat B."/>
            <person name="Gilbert H.J."/>
            <person name="Nelson K.E."/>
        </authorList>
    </citation>
    <scope>NUCLEOTIDE SEQUENCE [LARGE SCALE GENOMIC DNA]</scope>
    <source>
        <strain evidence="1 2">Ueda107</strain>
    </source>
</reference>
<dbReference type="KEGG" id="cja:CJA_1195"/>